<evidence type="ECO:0000313" key="1">
    <source>
        <dbReference type="EMBL" id="SDI56878.1"/>
    </source>
</evidence>
<proteinExistence type="predicted"/>
<dbReference type="Proteomes" id="UP000183255">
    <property type="component" value="Unassembled WGS sequence"/>
</dbReference>
<evidence type="ECO:0000313" key="2">
    <source>
        <dbReference type="Proteomes" id="UP000183255"/>
    </source>
</evidence>
<name>A0A1G8LMH0_9CLOT</name>
<organism evidence="1 2">
    <name type="scientific">Proteiniclasticum ruminis</name>
    <dbReference type="NCBI Taxonomy" id="398199"/>
    <lineage>
        <taxon>Bacteria</taxon>
        <taxon>Bacillati</taxon>
        <taxon>Bacillota</taxon>
        <taxon>Clostridia</taxon>
        <taxon>Eubacteriales</taxon>
        <taxon>Clostridiaceae</taxon>
        <taxon>Proteiniclasticum</taxon>
    </lineage>
</organism>
<dbReference type="AlphaFoldDB" id="A0A1G8LMH0"/>
<dbReference type="Pfam" id="PF13565">
    <property type="entry name" value="HTH_32"/>
    <property type="match status" value="1"/>
</dbReference>
<dbReference type="RefSeq" id="WP_031575306.1">
    <property type="nucleotide sequence ID" value="NZ_FNDZ01000003.1"/>
</dbReference>
<sequence>MDTKEKQNILAEGQKYGITTTCEKYGISRTLYYRWLHRFEAKGMEGLKPRKAPISPKNRTPKDLEVKVLTLIRTYPALGPREIKYLLEEIDVHLSESAVYNIMKRHNLSRREQRMAFSRKKLPKSTSETLPYEDSKSGECWFFFLTACGHWQEGKPLYIYSIIDYQSRIACSRLYETLSMDCFEDLLTAAALPVAQNLGFQTKYLVFLEDAQLQCKIRNLFEEKVHEILHASGFDPELHFLKSDVLPKEILSLRESYTKVCLSSLMPRLSKSEPLSSLKIDLQREIRNYNLSHQMLYEDLLLSPLEFHRKSIGVGTILPLWAYMDRDY</sequence>
<dbReference type="InterPro" id="IPR009057">
    <property type="entry name" value="Homeodomain-like_sf"/>
</dbReference>
<protein>
    <submittedName>
        <fullName evidence="1">Transposase</fullName>
    </submittedName>
</protein>
<accession>A0A1G8LMH0</accession>
<reference evidence="1 2" key="1">
    <citation type="submission" date="2016-10" db="EMBL/GenBank/DDBJ databases">
        <authorList>
            <person name="de Groot N.N."/>
        </authorList>
    </citation>
    <scope>NUCLEOTIDE SEQUENCE [LARGE SCALE GENOMIC DNA]</scope>
    <source>
        <strain evidence="1 2">CGMCC 1.5058</strain>
    </source>
</reference>
<dbReference type="EMBL" id="FNDZ01000003">
    <property type="protein sequence ID" value="SDI56878.1"/>
    <property type="molecule type" value="Genomic_DNA"/>
</dbReference>
<dbReference type="SUPFAM" id="SSF46689">
    <property type="entry name" value="Homeodomain-like"/>
    <property type="match status" value="1"/>
</dbReference>
<gene>
    <name evidence="1" type="ORF">SAMN05421804_103126</name>
</gene>